<dbReference type="RefSeq" id="XP_007329295.1">
    <property type="nucleotide sequence ID" value="XM_007329233.1"/>
</dbReference>
<feature type="compositionally biased region" description="Basic and acidic residues" evidence="1">
    <location>
        <begin position="339"/>
        <end position="351"/>
    </location>
</feature>
<feature type="compositionally biased region" description="Basic and acidic residues" evidence="1">
    <location>
        <begin position="303"/>
        <end position="312"/>
    </location>
</feature>
<evidence type="ECO:0000256" key="1">
    <source>
        <dbReference type="SAM" id="MobiDB-lite"/>
    </source>
</evidence>
<feature type="compositionally biased region" description="Low complexity" evidence="1">
    <location>
        <begin position="181"/>
        <end position="190"/>
    </location>
</feature>
<dbReference type="Proteomes" id="UP000008493">
    <property type="component" value="Unassembled WGS sequence"/>
</dbReference>
<feature type="compositionally biased region" description="Basic residues" evidence="1">
    <location>
        <begin position="10"/>
        <end position="20"/>
    </location>
</feature>
<feature type="compositionally biased region" description="Polar residues" evidence="1">
    <location>
        <begin position="138"/>
        <end position="152"/>
    </location>
</feature>
<dbReference type="OMA" id="ADDCASD"/>
<dbReference type="EMBL" id="JH971389">
    <property type="protein sequence ID" value="EKM80023.1"/>
    <property type="molecule type" value="Genomic_DNA"/>
</dbReference>
<dbReference type="AlphaFoldDB" id="K5X9W1"/>
<dbReference type="eggNOG" id="ENOG502SWWF">
    <property type="taxonomic scope" value="Eukaryota"/>
</dbReference>
<protein>
    <submittedName>
        <fullName evidence="2">Uncharacterized protein</fullName>
    </submittedName>
</protein>
<evidence type="ECO:0000313" key="3">
    <source>
        <dbReference type="Proteomes" id="UP000008493"/>
    </source>
</evidence>
<dbReference type="OrthoDB" id="3211926at2759"/>
<feature type="region of interest" description="Disordered" evidence="1">
    <location>
        <begin position="1"/>
        <end position="55"/>
    </location>
</feature>
<feature type="compositionally biased region" description="Low complexity" evidence="1">
    <location>
        <begin position="162"/>
        <end position="172"/>
    </location>
</feature>
<dbReference type="HOGENOM" id="CLU_065837_0_0_1"/>
<gene>
    <name evidence="2" type="ORF">AGABI1DRAFT_113254</name>
</gene>
<accession>K5X9W1</accession>
<dbReference type="InParanoid" id="K5X9W1"/>
<dbReference type="GeneID" id="18823933"/>
<reference evidence="3" key="1">
    <citation type="journal article" date="2012" name="Proc. Natl. Acad. Sci. U.S.A.">
        <title>Genome sequence of the button mushroom Agaricus bisporus reveals mechanisms governing adaptation to a humic-rich ecological niche.</title>
        <authorList>
            <person name="Morin E."/>
            <person name="Kohler A."/>
            <person name="Baker A.R."/>
            <person name="Foulongne-Oriol M."/>
            <person name="Lombard V."/>
            <person name="Nagy L.G."/>
            <person name="Ohm R.A."/>
            <person name="Patyshakuliyeva A."/>
            <person name="Brun A."/>
            <person name="Aerts A.L."/>
            <person name="Bailey A.M."/>
            <person name="Billette C."/>
            <person name="Coutinho P.M."/>
            <person name="Deakin G."/>
            <person name="Doddapaneni H."/>
            <person name="Floudas D."/>
            <person name="Grimwood J."/>
            <person name="Hilden K."/>
            <person name="Kuees U."/>
            <person name="LaButti K.M."/>
            <person name="Lapidus A."/>
            <person name="Lindquist E.A."/>
            <person name="Lucas S.M."/>
            <person name="Murat C."/>
            <person name="Riley R.W."/>
            <person name="Salamov A.A."/>
            <person name="Schmutz J."/>
            <person name="Subramanian V."/>
            <person name="Woesten H.A.B."/>
            <person name="Xu J."/>
            <person name="Eastwood D.C."/>
            <person name="Foster G.D."/>
            <person name="Sonnenberg A.S."/>
            <person name="Cullen D."/>
            <person name="de Vries R.P."/>
            <person name="Lundell T."/>
            <person name="Hibbett D.S."/>
            <person name="Henrissat B."/>
            <person name="Burton K.S."/>
            <person name="Kerrigan R.W."/>
            <person name="Challen M.P."/>
            <person name="Grigoriev I.V."/>
            <person name="Martin F."/>
        </authorList>
    </citation>
    <scope>NUCLEOTIDE SEQUENCE [LARGE SCALE GENOMIC DNA]</scope>
    <source>
        <strain evidence="3">JB137-S8 / ATCC MYA-4627 / FGSC 10392</strain>
    </source>
</reference>
<keyword evidence="3" id="KW-1185">Reference proteome</keyword>
<feature type="region of interest" description="Disordered" evidence="1">
    <location>
        <begin position="80"/>
        <end position="196"/>
    </location>
</feature>
<feature type="compositionally biased region" description="Polar residues" evidence="1">
    <location>
        <begin position="283"/>
        <end position="300"/>
    </location>
</feature>
<sequence>MPAPPAAPARHPRHPARHPRGPLQELPIDQFLLTPSSSKLASSTKRPVSPGTPVLYTPAKRRILNEEGFFAVKTPLSASALASSSKQPLSATQHQQPQSFTRFADALMGPDSPARKLDFGTPKNARTPGREAAGETLAPSSPVQTRSRSRVANCQAEADCFSTSSQSYSQHPQSPPETQMSFSSSSSFPSQRHLDFMSVPRELPPLVDPQSEHYPGFVVHQDPFFLLPVSRLAPPQPLSTSSSVPTVADDCASDGSDAESVDARDVTKENLPPLRRACKTAMGPSSETLFSPPSAKSSVLATPHREASVKEKDILTPRRLSIFGVGVGSVLGMMQHTPSKQDRRNMRKILEEEIDGEQSD</sequence>
<dbReference type="KEGG" id="abp:AGABI1DRAFT113254"/>
<organism evidence="2 3">
    <name type="scientific">Agaricus bisporus var. burnettii (strain JB137-S8 / ATCC MYA-4627 / FGSC 10392)</name>
    <name type="common">White button mushroom</name>
    <dbReference type="NCBI Taxonomy" id="597362"/>
    <lineage>
        <taxon>Eukaryota</taxon>
        <taxon>Fungi</taxon>
        <taxon>Dikarya</taxon>
        <taxon>Basidiomycota</taxon>
        <taxon>Agaricomycotina</taxon>
        <taxon>Agaricomycetes</taxon>
        <taxon>Agaricomycetidae</taxon>
        <taxon>Agaricales</taxon>
        <taxon>Agaricineae</taxon>
        <taxon>Agaricaceae</taxon>
        <taxon>Agaricus</taxon>
    </lineage>
</organism>
<feature type="compositionally biased region" description="Polar residues" evidence="1">
    <location>
        <begin position="92"/>
        <end position="101"/>
    </location>
</feature>
<feature type="region of interest" description="Disordered" evidence="1">
    <location>
        <begin position="334"/>
        <end position="360"/>
    </location>
</feature>
<proteinExistence type="predicted"/>
<feature type="region of interest" description="Disordered" evidence="1">
    <location>
        <begin position="235"/>
        <end position="312"/>
    </location>
</feature>
<feature type="compositionally biased region" description="Low complexity" evidence="1">
    <location>
        <begin position="80"/>
        <end position="91"/>
    </location>
</feature>
<name>K5X9W1_AGABU</name>
<evidence type="ECO:0000313" key="2">
    <source>
        <dbReference type="EMBL" id="EKM80023.1"/>
    </source>
</evidence>
<feature type="compositionally biased region" description="Polar residues" evidence="1">
    <location>
        <begin position="33"/>
        <end position="46"/>
    </location>
</feature>